<reference evidence="2 3" key="1">
    <citation type="submission" date="2024-09" db="EMBL/GenBank/DDBJ databases">
        <authorList>
            <person name="Sun Q."/>
            <person name="Mori K."/>
        </authorList>
    </citation>
    <scope>NUCLEOTIDE SEQUENCE [LARGE SCALE GENOMIC DNA]</scope>
    <source>
        <strain evidence="2 3">CCM 7468</strain>
    </source>
</reference>
<dbReference type="Proteomes" id="UP001589789">
    <property type="component" value="Unassembled WGS sequence"/>
</dbReference>
<sequence length="55" mass="5436">MRAGPCDTAVIADRPRGTAPGGQASGGAAAARTLRPAFFRPFIAHASIGPSCAIA</sequence>
<keyword evidence="3" id="KW-1185">Reference proteome</keyword>
<feature type="region of interest" description="Disordered" evidence="1">
    <location>
        <begin position="1"/>
        <end position="27"/>
    </location>
</feature>
<dbReference type="RefSeq" id="WP_377054829.1">
    <property type="nucleotide sequence ID" value="NZ_JBHLVZ010000084.1"/>
</dbReference>
<proteinExistence type="predicted"/>
<dbReference type="EMBL" id="JBHLVZ010000084">
    <property type="protein sequence ID" value="MFC0388426.1"/>
    <property type="molecule type" value="Genomic_DNA"/>
</dbReference>
<gene>
    <name evidence="2" type="ORF">ACFFIC_23205</name>
</gene>
<organism evidence="2 3">
    <name type="scientific">Muricoccus vinaceus</name>
    <dbReference type="NCBI Taxonomy" id="424704"/>
    <lineage>
        <taxon>Bacteria</taxon>
        <taxon>Pseudomonadati</taxon>
        <taxon>Pseudomonadota</taxon>
        <taxon>Alphaproteobacteria</taxon>
        <taxon>Acetobacterales</taxon>
        <taxon>Roseomonadaceae</taxon>
        <taxon>Muricoccus</taxon>
    </lineage>
</organism>
<evidence type="ECO:0000313" key="2">
    <source>
        <dbReference type="EMBL" id="MFC0388426.1"/>
    </source>
</evidence>
<evidence type="ECO:0000256" key="1">
    <source>
        <dbReference type="SAM" id="MobiDB-lite"/>
    </source>
</evidence>
<evidence type="ECO:0000313" key="3">
    <source>
        <dbReference type="Proteomes" id="UP001589789"/>
    </source>
</evidence>
<protein>
    <submittedName>
        <fullName evidence="2">Uncharacterized protein</fullName>
    </submittedName>
</protein>
<comment type="caution">
    <text evidence="2">The sequence shown here is derived from an EMBL/GenBank/DDBJ whole genome shotgun (WGS) entry which is preliminary data.</text>
</comment>
<accession>A0ABV6IXT1</accession>
<name>A0ABV6IXT1_9PROT</name>